<gene>
    <name evidence="2" type="ORF">SDC9_07745</name>
</gene>
<dbReference type="InterPro" id="IPR003489">
    <property type="entry name" value="RHF/RaiA"/>
</dbReference>
<keyword evidence="1" id="KW-0175">Coiled coil</keyword>
<dbReference type="Gene3D" id="3.30.160.100">
    <property type="entry name" value="Ribosome hibernation promotion factor-like"/>
    <property type="match status" value="1"/>
</dbReference>
<evidence type="ECO:0008006" key="3">
    <source>
        <dbReference type="Google" id="ProtNLM"/>
    </source>
</evidence>
<dbReference type="AlphaFoldDB" id="A0A644T7E9"/>
<protein>
    <recommendedName>
        <fullName evidence="3">Ribosome hibernation promotion factor</fullName>
    </recommendedName>
</protein>
<dbReference type="EMBL" id="VSSQ01000017">
    <property type="protein sequence ID" value="MPL62142.1"/>
    <property type="molecule type" value="Genomic_DNA"/>
</dbReference>
<name>A0A644T7E9_9ZZZZ</name>
<dbReference type="Pfam" id="PF02482">
    <property type="entry name" value="Ribosomal_S30AE"/>
    <property type="match status" value="1"/>
</dbReference>
<dbReference type="InterPro" id="IPR036567">
    <property type="entry name" value="RHF-like"/>
</dbReference>
<organism evidence="2">
    <name type="scientific">bioreactor metagenome</name>
    <dbReference type="NCBI Taxonomy" id="1076179"/>
    <lineage>
        <taxon>unclassified sequences</taxon>
        <taxon>metagenomes</taxon>
        <taxon>ecological metagenomes</taxon>
    </lineage>
</organism>
<proteinExistence type="predicted"/>
<feature type="coiled-coil region" evidence="1">
    <location>
        <begin position="78"/>
        <end position="109"/>
    </location>
</feature>
<reference evidence="2" key="1">
    <citation type="submission" date="2019-08" db="EMBL/GenBank/DDBJ databases">
        <authorList>
            <person name="Kucharzyk K."/>
            <person name="Murdoch R.W."/>
            <person name="Higgins S."/>
            <person name="Loffler F."/>
        </authorList>
    </citation>
    <scope>NUCLEOTIDE SEQUENCE</scope>
</reference>
<evidence type="ECO:0000256" key="1">
    <source>
        <dbReference type="SAM" id="Coils"/>
    </source>
</evidence>
<sequence>MNIKVKGVEIEITEAIESYAEKRIVEALEKFTNSFNDKNIFAEVVLSKTNNRQTNGDIYKSSVRVSGLKKNIFAEAVKDDLYASIDELKDKLEQSIAEMRDKKRTISHKVALKFKKLFRREE</sequence>
<dbReference type="NCBIfam" id="TIGR00741">
    <property type="entry name" value="yfiA"/>
    <property type="match status" value="1"/>
</dbReference>
<accession>A0A644T7E9</accession>
<dbReference type="CDD" id="cd00552">
    <property type="entry name" value="RaiA"/>
    <property type="match status" value="1"/>
</dbReference>
<evidence type="ECO:0000313" key="2">
    <source>
        <dbReference type="EMBL" id="MPL62142.1"/>
    </source>
</evidence>
<dbReference type="SUPFAM" id="SSF69754">
    <property type="entry name" value="Ribosome binding protein Y (YfiA homologue)"/>
    <property type="match status" value="1"/>
</dbReference>
<comment type="caution">
    <text evidence="2">The sequence shown here is derived from an EMBL/GenBank/DDBJ whole genome shotgun (WGS) entry which is preliminary data.</text>
</comment>